<evidence type="ECO:0000313" key="3">
    <source>
        <dbReference type="Proteomes" id="UP001321486"/>
    </source>
</evidence>
<reference evidence="3" key="1">
    <citation type="journal article" date="2019" name="Int. J. Syst. Evol. Microbiol.">
        <title>The Global Catalogue of Microorganisms (GCM) 10K type strain sequencing project: providing services to taxonomists for standard genome sequencing and annotation.</title>
        <authorList>
            <consortium name="The Broad Institute Genomics Platform"/>
            <consortium name="The Broad Institute Genome Sequencing Center for Infectious Disease"/>
            <person name="Wu L."/>
            <person name="Ma J."/>
        </authorList>
    </citation>
    <scope>NUCLEOTIDE SEQUENCE [LARGE SCALE GENOMIC DNA]</scope>
    <source>
        <strain evidence="3">NBRC 108728</strain>
    </source>
</reference>
<gene>
    <name evidence="2" type="ORF">GCM10025867_27090</name>
</gene>
<organism evidence="2 3">
    <name type="scientific">Frondihabitans sucicola</name>
    <dbReference type="NCBI Taxonomy" id="1268041"/>
    <lineage>
        <taxon>Bacteria</taxon>
        <taxon>Bacillati</taxon>
        <taxon>Actinomycetota</taxon>
        <taxon>Actinomycetes</taxon>
        <taxon>Micrococcales</taxon>
        <taxon>Microbacteriaceae</taxon>
        <taxon>Frondihabitans</taxon>
    </lineage>
</organism>
<accession>A0ABN6Y405</accession>
<keyword evidence="3" id="KW-1185">Reference proteome</keyword>
<sequence length="83" mass="8677">MVFFESWATPAVGVVTVDESDRSAAGETESFGVSGTGFALARAGRRPMPEPFTGIGHTTPPPADTKAGHHPKVMPRRARAADA</sequence>
<feature type="compositionally biased region" description="Basic residues" evidence="1">
    <location>
        <begin position="68"/>
        <end position="83"/>
    </location>
</feature>
<protein>
    <submittedName>
        <fullName evidence="2">Uncharacterized protein</fullName>
    </submittedName>
</protein>
<feature type="region of interest" description="Disordered" evidence="1">
    <location>
        <begin position="44"/>
        <end position="83"/>
    </location>
</feature>
<evidence type="ECO:0000256" key="1">
    <source>
        <dbReference type="SAM" id="MobiDB-lite"/>
    </source>
</evidence>
<proteinExistence type="predicted"/>
<dbReference type="EMBL" id="AP027732">
    <property type="protein sequence ID" value="BDZ50468.1"/>
    <property type="molecule type" value="Genomic_DNA"/>
</dbReference>
<name>A0ABN6Y405_9MICO</name>
<dbReference type="Proteomes" id="UP001321486">
    <property type="component" value="Chromosome"/>
</dbReference>
<evidence type="ECO:0000313" key="2">
    <source>
        <dbReference type="EMBL" id="BDZ50468.1"/>
    </source>
</evidence>